<evidence type="ECO:0000259" key="1">
    <source>
        <dbReference type="PROSITE" id="PS50943"/>
    </source>
</evidence>
<name>A0ABX7YHX8_9STRE</name>
<reference evidence="2 3" key="1">
    <citation type="submission" date="2021-04" db="EMBL/GenBank/DDBJ databases">
        <title>Complete genome sequence of a novel Streptococcus species.</title>
        <authorList>
            <person name="Teng J.L.L."/>
        </authorList>
    </citation>
    <scope>NUCLEOTIDE SEQUENCE [LARGE SCALE GENOMIC DNA]</scope>
    <source>
        <strain evidence="2 3">HKU75</strain>
    </source>
</reference>
<dbReference type="InterPro" id="IPR053163">
    <property type="entry name" value="HTH-type_regulator_Rgg"/>
</dbReference>
<dbReference type="PANTHER" id="PTHR37038">
    <property type="entry name" value="TRANSCRIPTIONAL REGULATOR-RELATED"/>
    <property type="match status" value="1"/>
</dbReference>
<dbReference type="PROSITE" id="PS50943">
    <property type="entry name" value="HTH_CROC1"/>
    <property type="match status" value="1"/>
</dbReference>
<proteinExistence type="predicted"/>
<dbReference type="Pfam" id="PF21259">
    <property type="entry name" value="Rgg_C"/>
    <property type="match status" value="1"/>
</dbReference>
<sequence>MFTWNFGSVYKTIRRSKGLTQKKVCGGFLSMTTLSKIENHHVVPSVEHMIFLLDQLNMSVEEFHYICNLYQPSNRQKIFSQYQKVAQKPKIAEIQRLIDSCDDYLSKQHDVPVEHLRSVLKIVLFMRQHGPNKKDREFEQLTEKIYHYLDKQDTWYMSDLKLLQTILYAFPVKNLPHLTKRIFESLEKYKDFHNIKEAQVSILTNVSTIYFYNQLLKDCEKITLRTLELAKKLKRYDSLGFAQVRLGICRGDDALIENGLAILRLTDEQDLLTMLEDEVKKYR</sequence>
<dbReference type="SMART" id="SM00530">
    <property type="entry name" value="HTH_XRE"/>
    <property type="match status" value="1"/>
</dbReference>
<evidence type="ECO:0000313" key="2">
    <source>
        <dbReference type="EMBL" id="QUE53377.1"/>
    </source>
</evidence>
<dbReference type="Proteomes" id="UP000677616">
    <property type="component" value="Chromosome"/>
</dbReference>
<dbReference type="InterPro" id="IPR011990">
    <property type="entry name" value="TPR-like_helical_dom_sf"/>
</dbReference>
<dbReference type="Gene3D" id="1.25.40.10">
    <property type="entry name" value="Tetratricopeptide repeat domain"/>
    <property type="match status" value="1"/>
</dbReference>
<dbReference type="RefSeq" id="WP_212569571.1">
    <property type="nucleotide sequence ID" value="NZ_CP073084.1"/>
</dbReference>
<dbReference type="InterPro" id="IPR001387">
    <property type="entry name" value="Cro/C1-type_HTH"/>
</dbReference>
<accession>A0ABX7YHX8</accession>
<dbReference type="Pfam" id="PF01381">
    <property type="entry name" value="HTH_3"/>
    <property type="match status" value="1"/>
</dbReference>
<keyword evidence="3" id="KW-1185">Reference proteome</keyword>
<dbReference type="PANTHER" id="PTHR37038:SF13">
    <property type="entry name" value="HTH CRO_C1-TYPE DOMAIN-CONTAINING PROTEIN"/>
    <property type="match status" value="1"/>
</dbReference>
<gene>
    <name evidence="2" type="ORF">INT76_05690</name>
</gene>
<dbReference type="SUPFAM" id="SSF47413">
    <property type="entry name" value="lambda repressor-like DNA-binding domains"/>
    <property type="match status" value="1"/>
</dbReference>
<protein>
    <submittedName>
        <fullName evidence="2">Helix-turn-helix transcriptional regulator</fullName>
    </submittedName>
</protein>
<dbReference type="InterPro" id="IPR010057">
    <property type="entry name" value="Transcription_activator_Rgg_C"/>
</dbReference>
<evidence type="ECO:0000313" key="3">
    <source>
        <dbReference type="Proteomes" id="UP000677616"/>
    </source>
</evidence>
<dbReference type="EMBL" id="CP073084">
    <property type="protein sequence ID" value="QUE53377.1"/>
    <property type="molecule type" value="Genomic_DNA"/>
</dbReference>
<dbReference type="CDD" id="cd00093">
    <property type="entry name" value="HTH_XRE"/>
    <property type="match status" value="1"/>
</dbReference>
<dbReference type="InterPro" id="IPR010982">
    <property type="entry name" value="Lambda_DNA-bd_dom_sf"/>
</dbReference>
<organism evidence="2 3">
    <name type="scientific">Streptococcus oriscaviae</name>
    <dbReference type="NCBI Taxonomy" id="2781599"/>
    <lineage>
        <taxon>Bacteria</taxon>
        <taxon>Bacillati</taxon>
        <taxon>Bacillota</taxon>
        <taxon>Bacilli</taxon>
        <taxon>Lactobacillales</taxon>
        <taxon>Streptococcaceae</taxon>
        <taxon>Streptococcus</taxon>
    </lineage>
</organism>
<feature type="domain" description="HTH cro/C1-type" evidence="1">
    <location>
        <begin position="11"/>
        <end position="63"/>
    </location>
</feature>